<evidence type="ECO:0000256" key="2">
    <source>
        <dbReference type="SAM" id="Phobius"/>
    </source>
</evidence>
<keyword evidence="2" id="KW-0812">Transmembrane</keyword>
<keyword evidence="2" id="KW-0472">Membrane</keyword>
<feature type="region of interest" description="Disordered" evidence="1">
    <location>
        <begin position="26"/>
        <end position="59"/>
    </location>
</feature>
<reference evidence="3" key="1">
    <citation type="submission" date="2023-08" db="EMBL/GenBank/DDBJ databases">
        <title>Black Yeasts Isolated from many extreme environments.</title>
        <authorList>
            <person name="Coleine C."/>
            <person name="Stajich J.E."/>
            <person name="Selbmann L."/>
        </authorList>
    </citation>
    <scope>NUCLEOTIDE SEQUENCE</scope>
    <source>
        <strain evidence="3">CCFEE 5401</strain>
    </source>
</reference>
<comment type="caution">
    <text evidence="3">The sequence shown here is derived from an EMBL/GenBank/DDBJ whole genome shotgun (WGS) entry which is preliminary data.</text>
</comment>
<dbReference type="EMBL" id="JAVRRL010000154">
    <property type="protein sequence ID" value="KAK5105785.1"/>
    <property type="molecule type" value="Genomic_DNA"/>
</dbReference>
<dbReference type="AlphaFoldDB" id="A0AAN7YM28"/>
<dbReference type="Proteomes" id="UP001310890">
    <property type="component" value="Unassembled WGS sequence"/>
</dbReference>
<protein>
    <submittedName>
        <fullName evidence="3">Uncharacterized protein</fullName>
    </submittedName>
</protein>
<evidence type="ECO:0000313" key="4">
    <source>
        <dbReference type="Proteomes" id="UP001310890"/>
    </source>
</evidence>
<proteinExistence type="predicted"/>
<sequence>MIIRSTTRALEYASKGRTRHIVRLVSTTPQAPTPQPPIQTPLQSHPPPPPPLHPSTIQPKIQTPLQRIDPTTLSPHPAPAQPGRVNDNLWFFTTVGSLIAIPFISYYYYGYRKEQMDLKKHRLLEEARERYRVATHGG</sequence>
<name>A0AAN7YM28_9PEZI</name>
<feature type="transmembrane region" description="Helical" evidence="2">
    <location>
        <begin position="89"/>
        <end position="109"/>
    </location>
</feature>
<gene>
    <name evidence="3" type="ORF">LTR62_002147</name>
</gene>
<feature type="compositionally biased region" description="Pro residues" evidence="1">
    <location>
        <begin position="31"/>
        <end position="53"/>
    </location>
</feature>
<evidence type="ECO:0000256" key="1">
    <source>
        <dbReference type="SAM" id="MobiDB-lite"/>
    </source>
</evidence>
<accession>A0AAN7YM28</accession>
<organism evidence="3 4">
    <name type="scientific">Meristemomyces frigidus</name>
    <dbReference type="NCBI Taxonomy" id="1508187"/>
    <lineage>
        <taxon>Eukaryota</taxon>
        <taxon>Fungi</taxon>
        <taxon>Dikarya</taxon>
        <taxon>Ascomycota</taxon>
        <taxon>Pezizomycotina</taxon>
        <taxon>Dothideomycetes</taxon>
        <taxon>Dothideomycetidae</taxon>
        <taxon>Mycosphaerellales</taxon>
        <taxon>Teratosphaeriaceae</taxon>
        <taxon>Meristemomyces</taxon>
    </lineage>
</organism>
<evidence type="ECO:0000313" key="3">
    <source>
        <dbReference type="EMBL" id="KAK5105785.1"/>
    </source>
</evidence>
<keyword evidence="2" id="KW-1133">Transmembrane helix</keyword>